<dbReference type="GO" id="GO:0032259">
    <property type="term" value="P:methylation"/>
    <property type="evidence" value="ECO:0007669"/>
    <property type="project" value="UniProtKB-KW"/>
</dbReference>
<dbReference type="AlphaFoldDB" id="A0A6J3LWL8"/>
<evidence type="ECO:0000256" key="1">
    <source>
        <dbReference type="ARBA" id="ARBA00022603"/>
    </source>
</evidence>
<keyword evidence="2" id="KW-0808">Transferase</keyword>
<dbReference type="OrthoDB" id="2410195at2759"/>
<accession>A0A6J3LWL8</accession>
<reference evidence="7" key="3">
    <citation type="submission" date="2025-08" db="UniProtKB">
        <authorList>
            <consortium name="RefSeq"/>
        </authorList>
    </citation>
    <scope>IDENTIFICATION</scope>
    <source>
        <strain evidence="7">CBS 342.82</strain>
    </source>
</reference>
<evidence type="ECO:0000313" key="7">
    <source>
        <dbReference type="RefSeq" id="XP_033457084.1"/>
    </source>
</evidence>
<dbReference type="PIRSF" id="PIRSF005739">
    <property type="entry name" value="O-mtase"/>
    <property type="match status" value="1"/>
</dbReference>
<dbReference type="Gene3D" id="3.40.50.150">
    <property type="entry name" value="Vaccinia Virus protein VP39"/>
    <property type="match status" value="1"/>
</dbReference>
<keyword evidence="6" id="KW-1185">Reference proteome</keyword>
<dbReference type="SUPFAM" id="SSF53335">
    <property type="entry name" value="S-adenosyl-L-methionine-dependent methyltransferases"/>
    <property type="match status" value="1"/>
</dbReference>
<evidence type="ECO:0000313" key="6">
    <source>
        <dbReference type="Proteomes" id="UP000504637"/>
    </source>
</evidence>
<keyword evidence="1 7" id="KW-0489">Methyltransferase</keyword>
<evidence type="ECO:0000256" key="3">
    <source>
        <dbReference type="ARBA" id="ARBA00022691"/>
    </source>
</evidence>
<dbReference type="Pfam" id="PF00891">
    <property type="entry name" value="Methyltransf_2"/>
    <property type="match status" value="1"/>
</dbReference>
<dbReference type="GeneID" id="54363263"/>
<feature type="active site" description="Proton acceptor" evidence="4">
    <location>
        <position position="300"/>
    </location>
</feature>
<organism evidence="7">
    <name type="scientific">Dissoconium aciculare CBS 342.82</name>
    <dbReference type="NCBI Taxonomy" id="1314786"/>
    <lineage>
        <taxon>Eukaryota</taxon>
        <taxon>Fungi</taxon>
        <taxon>Dikarya</taxon>
        <taxon>Ascomycota</taxon>
        <taxon>Pezizomycotina</taxon>
        <taxon>Dothideomycetes</taxon>
        <taxon>Dothideomycetidae</taxon>
        <taxon>Mycosphaerellales</taxon>
        <taxon>Dissoconiaceae</taxon>
        <taxon>Dissoconium</taxon>
    </lineage>
</organism>
<dbReference type="PANTHER" id="PTHR43712:SF1">
    <property type="entry name" value="HYPOTHETICAL O-METHYLTRANSFERASE (EUROFUNG)-RELATED"/>
    <property type="match status" value="1"/>
</dbReference>
<sequence length="391" mass="43888">MAFTYEEVLEFLHTIDAGKLDAAQTLELVLVLRKALVKIESPWQRMQKLVWEASGYAASLKAVHDLGIFKNWLARGNSTATFAEVVKMANSFCDEDVLRSLLSVLVFEGTLTFSMPDSYGQSEFSRTLGEPSMAACLEYWFDVQMPSLHRFPESLKLTSYRAPTDPTKTAWNLATGSPNPFFQWLQENPKTMGDFAMVMERYASSQLDWTSLYPAETLLEGSDAEAIVVDVGGSRGHDLLKFVDKFGIPAKSCHLLDRPEVIEVAKGVVLDRVTLHGLDFFKDEIPIKGARAYYLHSILHDWNDDLGRQLLVRLKSSMAPHSKILLHELVKLEDSSKDFASLSELTMMAILGAKERNERQWRDLIHSAGLTVTKIYSSPHASHCIIEAVAK</sequence>
<protein>
    <submittedName>
        <fullName evidence="7">S-adenosyl-L-methionine-dependent methyltransferase</fullName>
    </submittedName>
</protein>
<dbReference type="InterPro" id="IPR036388">
    <property type="entry name" value="WH-like_DNA-bd_sf"/>
</dbReference>
<dbReference type="PROSITE" id="PS51683">
    <property type="entry name" value="SAM_OMT_II"/>
    <property type="match status" value="1"/>
</dbReference>
<keyword evidence="3" id="KW-0949">S-adenosyl-L-methionine</keyword>
<dbReference type="Gene3D" id="1.10.10.10">
    <property type="entry name" value="Winged helix-like DNA-binding domain superfamily/Winged helix DNA-binding domain"/>
    <property type="match status" value="1"/>
</dbReference>
<evidence type="ECO:0000259" key="5">
    <source>
        <dbReference type="Pfam" id="PF00891"/>
    </source>
</evidence>
<dbReference type="InterPro" id="IPR029063">
    <property type="entry name" value="SAM-dependent_MTases_sf"/>
</dbReference>
<dbReference type="PANTHER" id="PTHR43712">
    <property type="entry name" value="PUTATIVE (AFU_ORTHOLOGUE AFUA_4G14580)-RELATED"/>
    <property type="match status" value="1"/>
</dbReference>
<gene>
    <name evidence="7" type="ORF">K489DRAFT_382807</name>
</gene>
<evidence type="ECO:0000256" key="2">
    <source>
        <dbReference type="ARBA" id="ARBA00022679"/>
    </source>
</evidence>
<dbReference type="GO" id="GO:0008171">
    <property type="term" value="F:O-methyltransferase activity"/>
    <property type="evidence" value="ECO:0007669"/>
    <property type="project" value="InterPro"/>
</dbReference>
<evidence type="ECO:0000256" key="4">
    <source>
        <dbReference type="PIRSR" id="PIRSR005739-1"/>
    </source>
</evidence>
<dbReference type="RefSeq" id="XP_033457084.1">
    <property type="nucleotide sequence ID" value="XM_033605463.1"/>
</dbReference>
<reference evidence="7" key="1">
    <citation type="submission" date="2020-01" db="EMBL/GenBank/DDBJ databases">
        <authorList>
            <consortium name="DOE Joint Genome Institute"/>
            <person name="Haridas S."/>
            <person name="Albert R."/>
            <person name="Binder M."/>
            <person name="Bloem J."/>
            <person name="Labutti K."/>
            <person name="Salamov A."/>
            <person name="Andreopoulos B."/>
            <person name="Baker S.E."/>
            <person name="Barry K."/>
            <person name="Bills G."/>
            <person name="Bluhm B.H."/>
            <person name="Cannon C."/>
            <person name="Castanera R."/>
            <person name="Culley D.E."/>
            <person name="Daum C."/>
            <person name="Ezra D."/>
            <person name="Gonzalez J.B."/>
            <person name="Henrissat B."/>
            <person name="Kuo A."/>
            <person name="Liang C."/>
            <person name="Lipzen A."/>
            <person name="Lutzoni F."/>
            <person name="Magnuson J."/>
            <person name="Mondo S."/>
            <person name="Nolan M."/>
            <person name="Ohm R."/>
            <person name="Pangilinan J."/>
            <person name="Park H.-J."/>
            <person name="Ramirez L."/>
            <person name="Alfaro M."/>
            <person name="Sun H."/>
            <person name="Tritt A."/>
            <person name="Yoshinaga Y."/>
            <person name="Zwiers L.-H."/>
            <person name="Turgeon B.G."/>
            <person name="Goodwin S.B."/>
            <person name="Spatafora J.W."/>
            <person name="Crous P.W."/>
            <person name="Grigoriev I.V."/>
        </authorList>
    </citation>
    <scope>NUCLEOTIDE SEQUENCE</scope>
    <source>
        <strain evidence="7">CBS 342.82</strain>
    </source>
</reference>
<dbReference type="Proteomes" id="UP000504637">
    <property type="component" value="Unplaced"/>
</dbReference>
<proteinExistence type="predicted"/>
<name>A0A6J3LWL8_9PEZI</name>
<dbReference type="InterPro" id="IPR001077">
    <property type="entry name" value="COMT_C"/>
</dbReference>
<reference evidence="7" key="2">
    <citation type="submission" date="2020-04" db="EMBL/GenBank/DDBJ databases">
        <authorList>
            <consortium name="NCBI Genome Project"/>
        </authorList>
    </citation>
    <scope>NUCLEOTIDE SEQUENCE</scope>
    <source>
        <strain evidence="7">CBS 342.82</strain>
    </source>
</reference>
<dbReference type="InterPro" id="IPR016461">
    <property type="entry name" value="COMT-like"/>
</dbReference>
<feature type="domain" description="O-methyltransferase C-terminal" evidence="5">
    <location>
        <begin position="215"/>
        <end position="370"/>
    </location>
</feature>